<dbReference type="Pfam" id="PF00196">
    <property type="entry name" value="GerE"/>
    <property type="match status" value="1"/>
</dbReference>
<evidence type="ECO:0000313" key="8">
    <source>
        <dbReference type="EMBL" id="MBU5675622.1"/>
    </source>
</evidence>
<dbReference type="InterPro" id="IPR039420">
    <property type="entry name" value="WalR-like"/>
</dbReference>
<keyword evidence="4" id="KW-0804">Transcription</keyword>
<evidence type="ECO:0000256" key="4">
    <source>
        <dbReference type="ARBA" id="ARBA00023163"/>
    </source>
</evidence>
<evidence type="ECO:0000259" key="6">
    <source>
        <dbReference type="PROSITE" id="PS50043"/>
    </source>
</evidence>
<evidence type="ECO:0000259" key="7">
    <source>
        <dbReference type="PROSITE" id="PS50110"/>
    </source>
</evidence>
<keyword evidence="3" id="KW-0238">DNA-binding</keyword>
<dbReference type="SMART" id="SM00421">
    <property type="entry name" value="HTH_LUXR"/>
    <property type="match status" value="1"/>
</dbReference>
<organism evidence="8 9">
    <name type="scientific">Alkaliphilus flagellatus</name>
    <dbReference type="NCBI Taxonomy" id="2841507"/>
    <lineage>
        <taxon>Bacteria</taxon>
        <taxon>Bacillati</taxon>
        <taxon>Bacillota</taxon>
        <taxon>Clostridia</taxon>
        <taxon>Peptostreptococcales</taxon>
        <taxon>Natronincolaceae</taxon>
        <taxon>Alkaliphilus</taxon>
    </lineage>
</organism>
<evidence type="ECO:0000313" key="9">
    <source>
        <dbReference type="Proteomes" id="UP000779508"/>
    </source>
</evidence>
<keyword evidence="1 5" id="KW-0597">Phosphoprotein</keyword>
<name>A0ABS6FZE7_9FIRM</name>
<evidence type="ECO:0000256" key="2">
    <source>
        <dbReference type="ARBA" id="ARBA00023015"/>
    </source>
</evidence>
<reference evidence="8 9" key="1">
    <citation type="submission" date="2021-06" db="EMBL/GenBank/DDBJ databases">
        <authorList>
            <person name="Sun Q."/>
            <person name="Li D."/>
        </authorList>
    </citation>
    <scope>NUCLEOTIDE SEQUENCE [LARGE SCALE GENOMIC DNA]</scope>
    <source>
        <strain evidence="8 9">MSJ-5</strain>
    </source>
</reference>
<proteinExistence type="predicted"/>
<dbReference type="CDD" id="cd17535">
    <property type="entry name" value="REC_NarL-like"/>
    <property type="match status" value="1"/>
</dbReference>
<dbReference type="RefSeq" id="WP_216415088.1">
    <property type="nucleotide sequence ID" value="NZ_JAHLQK010000001.1"/>
</dbReference>
<keyword evidence="9" id="KW-1185">Reference proteome</keyword>
<dbReference type="PANTHER" id="PTHR43214:SF39">
    <property type="entry name" value="TRANSCRIPTIONAL REGULATORY PROTEIN DEGU"/>
    <property type="match status" value="1"/>
</dbReference>
<dbReference type="CDD" id="cd06170">
    <property type="entry name" value="LuxR_C_like"/>
    <property type="match status" value="1"/>
</dbReference>
<dbReference type="InterPro" id="IPR001789">
    <property type="entry name" value="Sig_transdc_resp-reg_receiver"/>
</dbReference>
<dbReference type="PROSITE" id="PS00622">
    <property type="entry name" value="HTH_LUXR_1"/>
    <property type="match status" value="1"/>
</dbReference>
<dbReference type="EMBL" id="JAHLQK010000001">
    <property type="protein sequence ID" value="MBU5675622.1"/>
    <property type="molecule type" value="Genomic_DNA"/>
</dbReference>
<comment type="caution">
    <text evidence="8">The sequence shown here is derived from an EMBL/GenBank/DDBJ whole genome shotgun (WGS) entry which is preliminary data.</text>
</comment>
<protein>
    <submittedName>
        <fullName evidence="8">Response regulator transcription factor</fullName>
    </submittedName>
</protein>
<dbReference type="Pfam" id="PF00072">
    <property type="entry name" value="Response_reg"/>
    <property type="match status" value="1"/>
</dbReference>
<dbReference type="InterPro" id="IPR000792">
    <property type="entry name" value="Tscrpt_reg_LuxR_C"/>
</dbReference>
<sequence length="217" mass="24903">MNDIKVLIVDDHSLVRQGLKQIVELEPDIKVIGLAGDGEDAILKVQKLKPDIILLDINMPKLNGIQTLRRLKDMDKTIKIIMLTFYEDREYLFETINLGADGYVLKDAESESLIKAIRDVFQGSSYIYPTLATELVKEFNRREEKGKREINGENLTKREYEVLTLLAEGFNNKEIGDCLFISEKTVKNHVSNIFKKINVSDRTQAAIYAYKHNIKKI</sequence>
<accession>A0ABS6FZE7</accession>
<dbReference type="InterPro" id="IPR058245">
    <property type="entry name" value="NreC/VraR/RcsB-like_REC"/>
</dbReference>
<dbReference type="PANTHER" id="PTHR43214">
    <property type="entry name" value="TWO-COMPONENT RESPONSE REGULATOR"/>
    <property type="match status" value="1"/>
</dbReference>
<feature type="modified residue" description="4-aspartylphosphate" evidence="5">
    <location>
        <position position="56"/>
    </location>
</feature>
<dbReference type="Proteomes" id="UP000779508">
    <property type="component" value="Unassembled WGS sequence"/>
</dbReference>
<dbReference type="PROSITE" id="PS50043">
    <property type="entry name" value="HTH_LUXR_2"/>
    <property type="match status" value="1"/>
</dbReference>
<feature type="domain" description="Response regulatory" evidence="7">
    <location>
        <begin position="5"/>
        <end position="121"/>
    </location>
</feature>
<evidence type="ECO:0000256" key="3">
    <source>
        <dbReference type="ARBA" id="ARBA00023125"/>
    </source>
</evidence>
<evidence type="ECO:0000256" key="1">
    <source>
        <dbReference type="ARBA" id="ARBA00022553"/>
    </source>
</evidence>
<dbReference type="PROSITE" id="PS50110">
    <property type="entry name" value="RESPONSE_REGULATORY"/>
    <property type="match status" value="1"/>
</dbReference>
<dbReference type="SMART" id="SM00448">
    <property type="entry name" value="REC"/>
    <property type="match status" value="1"/>
</dbReference>
<feature type="domain" description="HTH luxR-type" evidence="6">
    <location>
        <begin position="148"/>
        <end position="213"/>
    </location>
</feature>
<evidence type="ECO:0000256" key="5">
    <source>
        <dbReference type="PROSITE-ProRule" id="PRU00169"/>
    </source>
</evidence>
<keyword evidence="2" id="KW-0805">Transcription regulation</keyword>
<gene>
    <name evidence="8" type="ORF">KQI88_04255</name>
</gene>